<dbReference type="SUPFAM" id="SSF53067">
    <property type="entry name" value="Actin-like ATPase domain"/>
    <property type="match status" value="1"/>
</dbReference>
<dbReference type="InterPro" id="IPR043129">
    <property type="entry name" value="ATPase_NBD"/>
</dbReference>
<keyword evidence="5" id="KW-1185">Reference proteome</keyword>
<evidence type="ECO:0000256" key="1">
    <source>
        <dbReference type="ARBA" id="ARBA00007381"/>
    </source>
</evidence>
<sequence length="217" mass="23712">MSRPQSLKPKSAVAAIDFGTTNTGYGYYMRANKGPVSSRDIVMEQQLLTHDMKIVDASGKSMVAMTVFELSIKHVKKKVLERMELNMGDKIIESDVMWVLTVPAIWRDSAKQFMREAAVNAGISNAQLTLALEPESAAICCKEMALRKTEGIEGIMLKAFDPGQKYIVLDCGGGTVDTTGHEVQENGQLKELHAATGGPWGGKLVNDAFEEFISELV</sequence>
<evidence type="ECO:0000313" key="4">
    <source>
        <dbReference type="EMBL" id="WAR14841.1"/>
    </source>
</evidence>
<gene>
    <name evidence="4" type="ORF">MAR_004946</name>
</gene>
<dbReference type="InterPro" id="IPR013126">
    <property type="entry name" value="Hsp_70_fam"/>
</dbReference>
<proteinExistence type="inferred from homology"/>
<reference evidence="4" key="1">
    <citation type="submission" date="2022-11" db="EMBL/GenBank/DDBJ databases">
        <title>Centuries of genome instability and evolution in soft-shell clam transmissible cancer (bioRxiv).</title>
        <authorList>
            <person name="Hart S.F.M."/>
            <person name="Yonemitsu M.A."/>
            <person name="Giersch R.M."/>
            <person name="Beal B.F."/>
            <person name="Arriagada G."/>
            <person name="Davis B.W."/>
            <person name="Ostrander E.A."/>
            <person name="Goff S.P."/>
            <person name="Metzger M.J."/>
        </authorList>
    </citation>
    <scope>NUCLEOTIDE SEQUENCE</scope>
    <source>
        <strain evidence="4">MELC-2E11</strain>
        <tissue evidence="4">Siphon/mantle</tissue>
    </source>
</reference>
<keyword evidence="3" id="KW-0067">ATP-binding</keyword>
<dbReference type="Pfam" id="PF00012">
    <property type="entry name" value="HSP70"/>
    <property type="match status" value="1"/>
</dbReference>
<accession>A0ABY7F1W3</accession>
<dbReference type="Gene3D" id="3.30.420.40">
    <property type="match status" value="1"/>
</dbReference>
<dbReference type="EMBL" id="CP111020">
    <property type="protein sequence ID" value="WAR14841.1"/>
    <property type="molecule type" value="Genomic_DNA"/>
</dbReference>
<dbReference type="PANTHER" id="PTHR14187">
    <property type="entry name" value="ALPHA KINASE/ELONGATION FACTOR 2 KINASE"/>
    <property type="match status" value="1"/>
</dbReference>
<dbReference type="PANTHER" id="PTHR14187:SF5">
    <property type="entry name" value="HEAT SHOCK 70 KDA PROTEIN 12A"/>
    <property type="match status" value="1"/>
</dbReference>
<evidence type="ECO:0000313" key="5">
    <source>
        <dbReference type="Proteomes" id="UP001164746"/>
    </source>
</evidence>
<protein>
    <submittedName>
        <fullName evidence="4">HS12A-like protein</fullName>
    </submittedName>
</protein>
<evidence type="ECO:0000256" key="3">
    <source>
        <dbReference type="ARBA" id="ARBA00022840"/>
    </source>
</evidence>
<name>A0ABY7F1W3_MYAAR</name>
<dbReference type="Proteomes" id="UP001164746">
    <property type="component" value="Chromosome 9"/>
</dbReference>
<comment type="similarity">
    <text evidence="1">Belongs to the heat shock protein 70 family.</text>
</comment>
<organism evidence="4 5">
    <name type="scientific">Mya arenaria</name>
    <name type="common">Soft-shell clam</name>
    <dbReference type="NCBI Taxonomy" id="6604"/>
    <lineage>
        <taxon>Eukaryota</taxon>
        <taxon>Metazoa</taxon>
        <taxon>Spiralia</taxon>
        <taxon>Lophotrochozoa</taxon>
        <taxon>Mollusca</taxon>
        <taxon>Bivalvia</taxon>
        <taxon>Autobranchia</taxon>
        <taxon>Heteroconchia</taxon>
        <taxon>Euheterodonta</taxon>
        <taxon>Imparidentia</taxon>
        <taxon>Neoheterodontei</taxon>
        <taxon>Myida</taxon>
        <taxon>Myoidea</taxon>
        <taxon>Myidae</taxon>
        <taxon>Mya</taxon>
    </lineage>
</organism>
<keyword evidence="2" id="KW-0547">Nucleotide-binding</keyword>
<evidence type="ECO:0000256" key="2">
    <source>
        <dbReference type="ARBA" id="ARBA00022741"/>
    </source>
</evidence>